<reference evidence="2 3" key="1">
    <citation type="submission" date="2018-01" db="EMBL/GenBank/DDBJ databases">
        <title>The draft genome sequence of Halioglobus lutimaris HF004.</title>
        <authorList>
            <person name="Du Z.-J."/>
            <person name="Shi M.-J."/>
        </authorList>
    </citation>
    <scope>NUCLEOTIDE SEQUENCE [LARGE SCALE GENOMIC DNA]</scope>
    <source>
        <strain evidence="2 3">HF004</strain>
    </source>
</reference>
<dbReference type="AlphaFoldDB" id="A0A2N5WXR7"/>
<dbReference type="SUPFAM" id="SSF54909">
    <property type="entry name" value="Dimeric alpha+beta barrel"/>
    <property type="match status" value="1"/>
</dbReference>
<protein>
    <submittedName>
        <fullName evidence="2">Antibiotic biosynthesis monooxygenase</fullName>
    </submittedName>
</protein>
<gene>
    <name evidence="2" type="ORF">C0039_19155</name>
</gene>
<keyword evidence="3" id="KW-1185">Reference proteome</keyword>
<dbReference type="InterPro" id="IPR038762">
    <property type="entry name" value="ABM_predict"/>
</dbReference>
<dbReference type="OrthoDB" id="1494254at2"/>
<evidence type="ECO:0000313" key="3">
    <source>
        <dbReference type="Proteomes" id="UP000235005"/>
    </source>
</evidence>
<feature type="transmembrane region" description="Helical" evidence="1">
    <location>
        <begin position="123"/>
        <end position="144"/>
    </location>
</feature>
<dbReference type="PANTHER" id="PTHR40057">
    <property type="entry name" value="SLR1162 PROTEIN"/>
    <property type="match status" value="1"/>
</dbReference>
<evidence type="ECO:0000313" key="2">
    <source>
        <dbReference type="EMBL" id="PLW67022.1"/>
    </source>
</evidence>
<dbReference type="InterPro" id="IPR011008">
    <property type="entry name" value="Dimeric_a/b-barrel"/>
</dbReference>
<dbReference type="PANTHER" id="PTHR40057:SF1">
    <property type="entry name" value="SLR1162 PROTEIN"/>
    <property type="match status" value="1"/>
</dbReference>
<dbReference type="GO" id="GO:0004497">
    <property type="term" value="F:monooxygenase activity"/>
    <property type="evidence" value="ECO:0007669"/>
    <property type="project" value="UniProtKB-KW"/>
</dbReference>
<accession>A0A2N5WXR7</accession>
<dbReference type="Proteomes" id="UP000235005">
    <property type="component" value="Unassembled WGS sequence"/>
</dbReference>
<keyword evidence="2" id="KW-0503">Monooxygenase</keyword>
<evidence type="ECO:0000256" key="1">
    <source>
        <dbReference type="SAM" id="Phobius"/>
    </source>
</evidence>
<sequence>MSQTNQDSGPVTISISRRVIPGKVLEYEQWVQGITAEAVKFPGHMGVNVIRPTPPSTEYVTIFRFDTYEHSKDWEESATRAEWLARLAGITEGEDAVEKATGLEFWFSLPELPAAHPSPHKMALVLLVVVFVLVLAINLLLGPLLSDWPMAIRVFIGVFLQVMLMTYFVMPRVTRLLKSWLYG</sequence>
<name>A0A2N5WXR7_9GAMM</name>
<comment type="caution">
    <text evidence="2">The sequence shown here is derived from an EMBL/GenBank/DDBJ whole genome shotgun (WGS) entry which is preliminary data.</text>
</comment>
<dbReference type="RefSeq" id="WP_076000727.1">
    <property type="nucleotide sequence ID" value="NZ_PKUS01000040.1"/>
</dbReference>
<keyword evidence="2" id="KW-0560">Oxidoreductase</keyword>
<feature type="transmembrane region" description="Helical" evidence="1">
    <location>
        <begin position="150"/>
        <end position="170"/>
    </location>
</feature>
<organism evidence="2 3">
    <name type="scientific">Pseudohalioglobus lutimaris</name>
    <dbReference type="NCBI Taxonomy" id="1737061"/>
    <lineage>
        <taxon>Bacteria</taxon>
        <taxon>Pseudomonadati</taxon>
        <taxon>Pseudomonadota</taxon>
        <taxon>Gammaproteobacteria</taxon>
        <taxon>Cellvibrionales</taxon>
        <taxon>Halieaceae</taxon>
        <taxon>Pseudohalioglobus</taxon>
    </lineage>
</organism>
<dbReference type="Gene3D" id="3.30.70.100">
    <property type="match status" value="1"/>
</dbReference>
<keyword evidence="1" id="KW-0812">Transmembrane</keyword>
<proteinExistence type="predicted"/>
<dbReference type="EMBL" id="PKUS01000040">
    <property type="protein sequence ID" value="PLW67022.1"/>
    <property type="molecule type" value="Genomic_DNA"/>
</dbReference>
<keyword evidence="1" id="KW-0472">Membrane</keyword>
<keyword evidence="1" id="KW-1133">Transmembrane helix</keyword>